<dbReference type="NCBIfam" id="TIGR01525">
    <property type="entry name" value="ATPase-IB_hvy"/>
    <property type="match status" value="1"/>
</dbReference>
<feature type="transmembrane region" description="Helical" evidence="22">
    <location>
        <begin position="766"/>
        <end position="786"/>
    </location>
</feature>
<dbReference type="Gene3D" id="3.40.1110.10">
    <property type="entry name" value="Calcium-transporting ATPase, cytoplasmic domain N"/>
    <property type="match status" value="1"/>
</dbReference>
<keyword evidence="11" id="KW-0187">Copper transport</keyword>
<feature type="transmembrane region" description="Helical" evidence="22">
    <location>
        <begin position="229"/>
        <end position="247"/>
    </location>
</feature>
<evidence type="ECO:0000256" key="12">
    <source>
        <dbReference type="ARBA" id="ARBA00022840"/>
    </source>
</evidence>
<evidence type="ECO:0000259" key="23">
    <source>
        <dbReference type="PROSITE" id="PS50846"/>
    </source>
</evidence>
<evidence type="ECO:0000256" key="20">
    <source>
        <dbReference type="ARBA" id="ARBA00033239"/>
    </source>
</evidence>
<evidence type="ECO:0000256" key="15">
    <source>
        <dbReference type="ARBA" id="ARBA00022989"/>
    </source>
</evidence>
<dbReference type="STRING" id="1120990.SAMN03080614_10185"/>
<keyword evidence="15 22" id="KW-1133">Transmembrane helix</keyword>
<keyword evidence="10 22" id="KW-0547">Nucleotide-binding</keyword>
<dbReference type="Gene3D" id="3.40.50.1000">
    <property type="entry name" value="HAD superfamily/HAD-like"/>
    <property type="match status" value="1"/>
</dbReference>
<evidence type="ECO:0000256" key="7">
    <source>
        <dbReference type="ARBA" id="ARBA00022692"/>
    </source>
</evidence>
<dbReference type="GO" id="GO:0005886">
    <property type="term" value="C:plasma membrane"/>
    <property type="evidence" value="ECO:0007669"/>
    <property type="project" value="UniProtKB-SubCell"/>
</dbReference>
<dbReference type="PANTHER" id="PTHR43520">
    <property type="entry name" value="ATP7, ISOFORM B"/>
    <property type="match status" value="1"/>
</dbReference>
<comment type="catalytic activity">
    <reaction evidence="21">
        <text>Cu(+)(in) + ATP + H2O = Cu(+)(out) + ADP + phosphate + H(+)</text>
        <dbReference type="Rhea" id="RHEA:25792"/>
        <dbReference type="ChEBI" id="CHEBI:15377"/>
        <dbReference type="ChEBI" id="CHEBI:15378"/>
        <dbReference type="ChEBI" id="CHEBI:30616"/>
        <dbReference type="ChEBI" id="CHEBI:43474"/>
        <dbReference type="ChEBI" id="CHEBI:49552"/>
        <dbReference type="ChEBI" id="CHEBI:456216"/>
        <dbReference type="EC" id="7.2.2.8"/>
    </reaction>
</comment>
<dbReference type="NCBIfam" id="TIGR00003">
    <property type="entry name" value="copper ion binding protein"/>
    <property type="match status" value="2"/>
</dbReference>
<proteinExistence type="inferred from homology"/>
<keyword evidence="12 22" id="KW-0067">ATP-binding</keyword>
<dbReference type="Proteomes" id="UP000243819">
    <property type="component" value="Unassembled WGS sequence"/>
</dbReference>
<dbReference type="InterPro" id="IPR001757">
    <property type="entry name" value="P_typ_ATPase"/>
</dbReference>
<dbReference type="GO" id="GO:0043682">
    <property type="term" value="F:P-type divalent copper transporter activity"/>
    <property type="evidence" value="ECO:0007669"/>
    <property type="project" value="TreeGrafter"/>
</dbReference>
<feature type="transmembrane region" description="Helical" evidence="22">
    <location>
        <begin position="452"/>
        <end position="473"/>
    </location>
</feature>
<dbReference type="AlphaFoldDB" id="A0A1I0A836"/>
<comment type="similarity">
    <text evidence="2 22">Belongs to the cation transport ATPase (P-type) (TC 3.A.3) family. Type IB subfamily.</text>
</comment>
<dbReference type="PRINTS" id="PR00942">
    <property type="entry name" value="CUATPASEI"/>
</dbReference>
<dbReference type="NCBIfam" id="TIGR01494">
    <property type="entry name" value="ATPase_P-type"/>
    <property type="match status" value="2"/>
</dbReference>
<evidence type="ECO:0000313" key="25">
    <source>
        <dbReference type="Proteomes" id="UP000243819"/>
    </source>
</evidence>
<dbReference type="EMBL" id="FOIF01000018">
    <property type="protein sequence ID" value="SES90323.1"/>
    <property type="molecule type" value="Genomic_DNA"/>
</dbReference>
<reference evidence="25" key="1">
    <citation type="submission" date="2016-10" db="EMBL/GenBank/DDBJ databases">
        <authorList>
            <person name="Varghese N."/>
            <person name="Submissions S."/>
        </authorList>
    </citation>
    <scope>NUCLEOTIDE SEQUENCE [LARGE SCALE GENOMIC DNA]</scope>
    <source>
        <strain evidence="25">DSM 13577</strain>
    </source>
</reference>
<evidence type="ECO:0000256" key="2">
    <source>
        <dbReference type="ARBA" id="ARBA00006024"/>
    </source>
</evidence>
<dbReference type="SFLD" id="SFLDF00027">
    <property type="entry name" value="p-type_atpase"/>
    <property type="match status" value="1"/>
</dbReference>
<keyword evidence="7 22" id="KW-0812">Transmembrane</keyword>
<dbReference type="InterPro" id="IPR023298">
    <property type="entry name" value="ATPase_P-typ_TM_dom_sf"/>
</dbReference>
<dbReference type="SUPFAM" id="SSF81665">
    <property type="entry name" value="Calcium ATPase, transmembrane domain M"/>
    <property type="match status" value="1"/>
</dbReference>
<dbReference type="PRINTS" id="PR00119">
    <property type="entry name" value="CATATPASE"/>
</dbReference>
<evidence type="ECO:0000256" key="22">
    <source>
        <dbReference type="RuleBase" id="RU362081"/>
    </source>
</evidence>
<evidence type="ECO:0000256" key="1">
    <source>
        <dbReference type="ARBA" id="ARBA00004651"/>
    </source>
</evidence>
<evidence type="ECO:0000256" key="11">
    <source>
        <dbReference type="ARBA" id="ARBA00022796"/>
    </source>
</evidence>
<keyword evidence="14" id="KW-1278">Translocase</keyword>
<keyword evidence="25" id="KW-1185">Reference proteome</keyword>
<dbReference type="InterPro" id="IPR018303">
    <property type="entry name" value="ATPase_P-typ_P_site"/>
</dbReference>
<keyword evidence="5" id="KW-0813">Transport</keyword>
<keyword evidence="9" id="KW-0677">Repeat</keyword>
<dbReference type="InterPro" id="IPR008250">
    <property type="entry name" value="ATPase_P-typ_transduc_dom_A_sf"/>
</dbReference>
<dbReference type="Pfam" id="PF00122">
    <property type="entry name" value="E1-E2_ATPase"/>
    <property type="match status" value="1"/>
</dbReference>
<evidence type="ECO:0000256" key="3">
    <source>
        <dbReference type="ARBA" id="ARBA00012517"/>
    </source>
</evidence>
<feature type="domain" description="HMA" evidence="23">
    <location>
        <begin position="72"/>
        <end position="138"/>
    </location>
</feature>
<dbReference type="InterPro" id="IPR006121">
    <property type="entry name" value="HMA_dom"/>
</dbReference>
<keyword evidence="16" id="KW-0186">Copper</keyword>
<dbReference type="GO" id="GO:0055070">
    <property type="term" value="P:copper ion homeostasis"/>
    <property type="evidence" value="ECO:0007669"/>
    <property type="project" value="TreeGrafter"/>
</dbReference>
<dbReference type="GO" id="GO:0016887">
    <property type="term" value="F:ATP hydrolysis activity"/>
    <property type="evidence" value="ECO:0007669"/>
    <property type="project" value="InterPro"/>
</dbReference>
<accession>A0A1I0A836</accession>
<dbReference type="FunFam" id="2.70.150.10:FF:000020">
    <property type="entry name" value="Copper-exporting P-type ATPase A"/>
    <property type="match status" value="1"/>
</dbReference>
<evidence type="ECO:0000256" key="21">
    <source>
        <dbReference type="ARBA" id="ARBA00049289"/>
    </source>
</evidence>
<evidence type="ECO:0000256" key="13">
    <source>
        <dbReference type="ARBA" id="ARBA00022842"/>
    </source>
</evidence>
<evidence type="ECO:0000256" key="9">
    <source>
        <dbReference type="ARBA" id="ARBA00022737"/>
    </source>
</evidence>
<dbReference type="Pfam" id="PF00702">
    <property type="entry name" value="Hydrolase"/>
    <property type="match status" value="1"/>
</dbReference>
<dbReference type="SUPFAM" id="SSF55008">
    <property type="entry name" value="HMA, heavy metal-associated domain"/>
    <property type="match status" value="2"/>
</dbReference>
<dbReference type="PROSITE" id="PS50846">
    <property type="entry name" value="HMA_2"/>
    <property type="match status" value="2"/>
</dbReference>
<dbReference type="PROSITE" id="PS01047">
    <property type="entry name" value="HMA_1"/>
    <property type="match status" value="2"/>
</dbReference>
<evidence type="ECO:0000256" key="6">
    <source>
        <dbReference type="ARBA" id="ARBA00022475"/>
    </source>
</evidence>
<keyword evidence="13" id="KW-0460">Magnesium</keyword>
<feature type="transmembrane region" description="Helical" evidence="22">
    <location>
        <begin position="195"/>
        <end position="217"/>
    </location>
</feature>
<organism evidence="24 25">
    <name type="scientific">Anaerobranca gottschalkii DSM 13577</name>
    <dbReference type="NCBI Taxonomy" id="1120990"/>
    <lineage>
        <taxon>Bacteria</taxon>
        <taxon>Bacillati</taxon>
        <taxon>Bacillota</taxon>
        <taxon>Clostridia</taxon>
        <taxon>Eubacteriales</taxon>
        <taxon>Proteinivoracaceae</taxon>
        <taxon>Anaerobranca</taxon>
    </lineage>
</organism>
<feature type="transmembrane region" description="Helical" evidence="22">
    <location>
        <begin position="253"/>
        <end position="270"/>
    </location>
</feature>
<dbReference type="GO" id="GO:0005507">
    <property type="term" value="F:copper ion binding"/>
    <property type="evidence" value="ECO:0007669"/>
    <property type="project" value="InterPro"/>
</dbReference>
<evidence type="ECO:0000256" key="4">
    <source>
        <dbReference type="ARBA" id="ARBA00015102"/>
    </source>
</evidence>
<dbReference type="InterPro" id="IPR023299">
    <property type="entry name" value="ATPase_P-typ_cyto_dom_N"/>
</dbReference>
<dbReference type="Gene3D" id="2.70.150.10">
    <property type="entry name" value="Calcium-transporting ATPase, cytoplasmic transduction domain A"/>
    <property type="match status" value="1"/>
</dbReference>
<evidence type="ECO:0000256" key="14">
    <source>
        <dbReference type="ARBA" id="ARBA00022967"/>
    </source>
</evidence>
<dbReference type="InterPro" id="IPR006122">
    <property type="entry name" value="HMA_Cu_ion-bd"/>
</dbReference>
<dbReference type="CDD" id="cd00371">
    <property type="entry name" value="HMA"/>
    <property type="match status" value="2"/>
</dbReference>
<feature type="domain" description="HMA" evidence="23">
    <location>
        <begin position="3"/>
        <end position="68"/>
    </location>
</feature>
<keyword evidence="8 22" id="KW-0479">Metal-binding</keyword>
<dbReference type="InterPro" id="IPR059000">
    <property type="entry name" value="ATPase_P-type_domA"/>
</dbReference>
<feature type="transmembrane region" description="Helical" evidence="22">
    <location>
        <begin position="792"/>
        <end position="808"/>
    </location>
</feature>
<dbReference type="SUPFAM" id="SSF81653">
    <property type="entry name" value="Calcium ATPase, transduction domain A"/>
    <property type="match status" value="1"/>
</dbReference>
<dbReference type="CDD" id="cd02094">
    <property type="entry name" value="P-type_ATPase_Cu-like"/>
    <property type="match status" value="1"/>
</dbReference>
<dbReference type="InterPro" id="IPR017969">
    <property type="entry name" value="Heavy-metal-associated_CS"/>
</dbReference>
<gene>
    <name evidence="24" type="ORF">SAMN03080614_10185</name>
</gene>
<feature type="transmembrane region" description="Helical" evidence="22">
    <location>
        <begin position="407"/>
        <end position="432"/>
    </location>
</feature>
<dbReference type="PRINTS" id="PR00943">
    <property type="entry name" value="CUATPASE"/>
</dbReference>
<sequence length="813" mass="87761">MEKKIILQIEGMHCAACSSKVERALKKLDGIHQAQVNLSNEKAYITYDERISVEEIKNQILKLGYNVVDNISKVTIDIEGMHCAACSNKVEKSLNKVDGVQRASVNLALNQATIIFDKETVSTGDFLKLIEKLGYKGKIKDDEKKDELDKDEIKLKLAKKRMVLAWAFTLPAALWMFIVMGTGGHGGHQSLSFNLGMVLLALPVLFWVGGHVFLSAFNSVKHGSANMDALIAIGTLAAFITGIMVFFLPVENYAGVASMIMAFHLTGRYIETRAKGRASQAIKKLLELGAKTAILLVDGEEKEVAVEEIQPGDIMVVKPGQKIPTDGIVVWGESSVDESMATGESMPVTKRVNDEVIGSTVNFQGVLHVKATKVGKDTFLAQVIKMVEEAQGTKVPIQEFADKVTGYFVPAVLVIATLTFLSWLIFPHYMAIAIEKVGPYLPWVNVHLSGPMLALYATIAVLVIACPCALGLATPTALMVGSGLGAEKGILIRRGEAIQLMKEAQIIVFDKTGTITKGKPEVTDIIPINTDEQHLLTLALSVEKSSEHPIAKAIVEAGEKRNISPLSVENFISITGKGVKGYIDNTVVLAGNRKMMVENKVEIGEYEDKIVSLENQGKTVIMVATEGELLGIIAVADTLKEDSVQGISELKKMGIKTYMITGDNWRTAEAIAKEVGITEVLADVLPEGKVEKIKELQSQGFKVAMVGDGINDAPALTQSDVGIAIGTGTDIAIEAADITIVRGNLTAVVSAVKLSKATFNKIKQNLFWAFFYNTVAIPLAILGLLHPVIAEGAMAISSISVVTNANLLRRSKI</sequence>
<dbReference type="EC" id="7.2.2.8" evidence="3"/>
<evidence type="ECO:0000256" key="5">
    <source>
        <dbReference type="ARBA" id="ARBA00022448"/>
    </source>
</evidence>
<dbReference type="Pfam" id="PF00403">
    <property type="entry name" value="HMA"/>
    <property type="match status" value="2"/>
</dbReference>
<keyword evidence="17" id="KW-0406">Ion transport</keyword>
<evidence type="ECO:0000313" key="24">
    <source>
        <dbReference type="EMBL" id="SES90323.1"/>
    </source>
</evidence>
<evidence type="ECO:0000256" key="18">
    <source>
        <dbReference type="ARBA" id="ARBA00023136"/>
    </source>
</evidence>
<dbReference type="InterPro" id="IPR023214">
    <property type="entry name" value="HAD_sf"/>
</dbReference>
<dbReference type="PANTHER" id="PTHR43520:SF8">
    <property type="entry name" value="P-TYPE CU(+) TRANSPORTER"/>
    <property type="match status" value="1"/>
</dbReference>
<comment type="subcellular location">
    <subcellularLocation>
        <location evidence="1">Cell membrane</location>
        <topology evidence="1">Multi-pass membrane protein</topology>
    </subcellularLocation>
</comment>
<dbReference type="PROSITE" id="PS00154">
    <property type="entry name" value="ATPASE_E1_E2"/>
    <property type="match status" value="1"/>
</dbReference>
<evidence type="ECO:0000256" key="19">
    <source>
        <dbReference type="ARBA" id="ARBA00029719"/>
    </source>
</evidence>
<dbReference type="SFLD" id="SFLDS00003">
    <property type="entry name" value="Haloacid_Dehalogenase"/>
    <property type="match status" value="1"/>
</dbReference>
<evidence type="ECO:0000256" key="17">
    <source>
        <dbReference type="ARBA" id="ARBA00023065"/>
    </source>
</evidence>
<name>A0A1I0A836_9FIRM</name>
<evidence type="ECO:0000256" key="16">
    <source>
        <dbReference type="ARBA" id="ARBA00023008"/>
    </source>
</evidence>
<dbReference type="InterPro" id="IPR036163">
    <property type="entry name" value="HMA_dom_sf"/>
</dbReference>
<dbReference type="SUPFAM" id="SSF56784">
    <property type="entry name" value="HAD-like"/>
    <property type="match status" value="1"/>
</dbReference>
<evidence type="ECO:0000256" key="8">
    <source>
        <dbReference type="ARBA" id="ARBA00022723"/>
    </source>
</evidence>
<dbReference type="SFLD" id="SFLDG00002">
    <property type="entry name" value="C1.7:_P-type_atpase_like"/>
    <property type="match status" value="1"/>
</dbReference>
<dbReference type="InterPro" id="IPR036412">
    <property type="entry name" value="HAD-like_sf"/>
</dbReference>
<protein>
    <recommendedName>
        <fullName evidence="4">Copper-exporting P-type ATPase</fullName>
        <ecNumber evidence="3">7.2.2.8</ecNumber>
    </recommendedName>
    <alternativeName>
        <fullName evidence="19">Copper-exporting P-type ATPase A</fullName>
    </alternativeName>
    <alternativeName>
        <fullName evidence="20">Cu(+)-exporting ATPase</fullName>
    </alternativeName>
</protein>
<feature type="transmembrane region" description="Helical" evidence="22">
    <location>
        <begin position="163"/>
        <end position="183"/>
    </location>
</feature>
<dbReference type="GO" id="GO:0005524">
    <property type="term" value="F:ATP binding"/>
    <property type="evidence" value="ECO:0007669"/>
    <property type="project" value="UniProtKB-UniRule"/>
</dbReference>
<evidence type="ECO:0000256" key="10">
    <source>
        <dbReference type="ARBA" id="ARBA00022741"/>
    </source>
</evidence>
<dbReference type="InterPro" id="IPR027256">
    <property type="entry name" value="P-typ_ATPase_IB"/>
</dbReference>
<keyword evidence="18 22" id="KW-0472">Membrane</keyword>
<dbReference type="GO" id="GO:0140581">
    <property type="term" value="F:P-type monovalent copper transporter activity"/>
    <property type="evidence" value="ECO:0007669"/>
    <property type="project" value="UniProtKB-EC"/>
</dbReference>
<keyword evidence="6 22" id="KW-1003">Cell membrane</keyword>
<dbReference type="FunFam" id="3.30.70.100:FF:000005">
    <property type="entry name" value="Copper-exporting P-type ATPase A"/>
    <property type="match status" value="2"/>
</dbReference>
<dbReference type="RefSeq" id="WP_091350337.1">
    <property type="nucleotide sequence ID" value="NZ_FOIF01000018.1"/>
</dbReference>
<dbReference type="Gene3D" id="3.30.70.100">
    <property type="match status" value="2"/>
</dbReference>
<dbReference type="InterPro" id="IPR044492">
    <property type="entry name" value="P_typ_ATPase_HD_dom"/>
</dbReference>
<dbReference type="OrthoDB" id="9813266at2"/>